<evidence type="ECO:0000313" key="2">
    <source>
        <dbReference type="EMBL" id="UWZ34457.1"/>
    </source>
</evidence>
<dbReference type="RefSeq" id="WP_260723776.1">
    <property type="nucleotide sequence ID" value="NZ_BAAABS010000011.1"/>
</dbReference>
<gene>
    <name evidence="2" type="ORF">Drose_24910</name>
</gene>
<feature type="transmembrane region" description="Helical" evidence="1">
    <location>
        <begin position="52"/>
        <end position="71"/>
    </location>
</feature>
<keyword evidence="3" id="KW-1185">Reference proteome</keyword>
<dbReference type="NCBIfam" id="NF042935">
    <property type="entry name" value="SCO6880_fam"/>
    <property type="match status" value="1"/>
</dbReference>
<evidence type="ECO:0000313" key="3">
    <source>
        <dbReference type="Proteomes" id="UP001058271"/>
    </source>
</evidence>
<protein>
    <recommendedName>
        <fullName evidence="4">Integral membrane protein</fullName>
    </recommendedName>
</protein>
<sequence length="488" mass="52339">MAASMTEPARRQRTYGNWRLGTRAGLFGLGPAGTIAAFVVIVIAAALLVVSFMAAVIAAVVGALVLTPLAIRINGRTGLQALAARISWWLGRSARQHMYFSGIASPVTDKHKLPGILAQSQLFEVETGRAGRIAVVVVPQSRHYTVTLRCAPEGTDLVDQPVIDARVARLAGWLSSLCREPMLVQAQVSVETTPDPGTALTAEVEATTRPDAPALARRVLEEVVRTYPAGSAKVDTLVSLTFTPPAGRKWSHEDTCREVAARLPYLHAGLTGAGGSAIVPLTADALMRVVRGAYDPAVNQDLERDTETSLEWSQVGPVAAREAWDFYRHDSGISRTWGMAEAPRGVVFSNTFSRLSEPDPTLLRKRTTIMYRPFKPAEAARLVETDKRDARFTASKKPQPTARDLVDVAAADQAAEEEAVGAGIVRFTVLVTATVETEADLEEANSIIRSRAGEARLSLRPMYGCQAAAFAAGLPTGVLLNAHASIPY</sequence>
<keyword evidence="1" id="KW-0812">Transmembrane</keyword>
<keyword evidence="1" id="KW-1133">Transmembrane helix</keyword>
<proteinExistence type="predicted"/>
<evidence type="ECO:0008006" key="4">
    <source>
        <dbReference type="Google" id="ProtNLM"/>
    </source>
</evidence>
<keyword evidence="1" id="KW-0472">Membrane</keyword>
<dbReference type="Proteomes" id="UP001058271">
    <property type="component" value="Chromosome"/>
</dbReference>
<dbReference type="EMBL" id="CP073721">
    <property type="protein sequence ID" value="UWZ34457.1"/>
    <property type="molecule type" value="Genomic_DNA"/>
</dbReference>
<feature type="transmembrane region" description="Helical" evidence="1">
    <location>
        <begin position="20"/>
        <end position="46"/>
    </location>
</feature>
<organism evidence="2 3">
    <name type="scientific">Dactylosporangium roseum</name>
    <dbReference type="NCBI Taxonomy" id="47989"/>
    <lineage>
        <taxon>Bacteria</taxon>
        <taxon>Bacillati</taxon>
        <taxon>Actinomycetota</taxon>
        <taxon>Actinomycetes</taxon>
        <taxon>Micromonosporales</taxon>
        <taxon>Micromonosporaceae</taxon>
        <taxon>Dactylosporangium</taxon>
    </lineage>
</organism>
<name>A0ABY5YY45_9ACTN</name>
<dbReference type="InterPro" id="IPR049978">
    <property type="entry name" value="SCO6880-like"/>
</dbReference>
<evidence type="ECO:0000256" key="1">
    <source>
        <dbReference type="SAM" id="Phobius"/>
    </source>
</evidence>
<accession>A0ABY5YY45</accession>
<reference evidence="2" key="1">
    <citation type="submission" date="2021-04" db="EMBL/GenBank/DDBJ databases">
        <title>Biosynthetic gene clusters of Dactylosporangioum roseum.</title>
        <authorList>
            <person name="Hartkoorn R.C."/>
            <person name="Beaudoing E."/>
            <person name="Hot D."/>
            <person name="Moureu S."/>
        </authorList>
    </citation>
    <scope>NUCLEOTIDE SEQUENCE</scope>
    <source>
        <strain evidence="2">NRRL B-16295</strain>
    </source>
</reference>